<feature type="binding site" evidence="1">
    <location>
        <position position="159"/>
    </location>
    <ligand>
        <name>a divalent metal cation</name>
        <dbReference type="ChEBI" id="CHEBI:60240"/>
        <label>2</label>
    </ligand>
</feature>
<protein>
    <recommendedName>
        <fullName evidence="4">Hydrolase TatD</fullName>
    </recommendedName>
</protein>
<feature type="binding site" evidence="1">
    <location>
        <position position="112"/>
    </location>
    <ligand>
        <name>a divalent metal cation</name>
        <dbReference type="ChEBI" id="CHEBI:60240"/>
        <label>1</label>
    </ligand>
</feature>
<dbReference type="GO" id="GO:0046872">
    <property type="term" value="F:metal ion binding"/>
    <property type="evidence" value="ECO:0007669"/>
    <property type="project" value="UniProtKB-KW"/>
</dbReference>
<dbReference type="InterPro" id="IPR032466">
    <property type="entry name" value="Metal_Hydrolase"/>
</dbReference>
<feature type="binding site" evidence="1">
    <location>
        <position position="7"/>
    </location>
    <ligand>
        <name>a divalent metal cation</name>
        <dbReference type="ChEBI" id="CHEBI:60240"/>
        <label>1</label>
    </ligand>
</feature>
<dbReference type="GO" id="GO:0016788">
    <property type="term" value="F:hydrolase activity, acting on ester bonds"/>
    <property type="evidence" value="ECO:0007669"/>
    <property type="project" value="InterPro"/>
</dbReference>
<evidence type="ECO:0000256" key="1">
    <source>
        <dbReference type="PIRSR" id="PIRSR005902-1"/>
    </source>
</evidence>
<dbReference type="Gene3D" id="3.20.20.140">
    <property type="entry name" value="Metal-dependent hydrolases"/>
    <property type="match status" value="1"/>
</dbReference>
<dbReference type="SUPFAM" id="SSF51556">
    <property type="entry name" value="Metallo-dependent hydrolases"/>
    <property type="match status" value="1"/>
</dbReference>
<dbReference type="CDD" id="cd01310">
    <property type="entry name" value="TatD_DNAse"/>
    <property type="match status" value="1"/>
</dbReference>
<sequence>MHDSHIHIALSPLKENILSDIQEFVENGGKKILAQSTDIADYIDTINLVEEINTLYPDVIDLALGIHPTVYGECLEKNSVKDIDLYKYAKKQINYFDEVFEKNKSKVKAIGEVGLDYFEMNTYLDIEEKQKEELKEIQRMAFKMHTKLSLKYNLPLSIHSRDLPESTESTKDILKILAHEGKGTAKGVFHSYTGEISSIEEILNMGMYVGFNAIITYPSGANVRKLLEEVPLERILFETDGPFLPTQSVRKNKKDTKRYGRPVLVKEIIQYAAEIKGVSPEKLEKITDQNYFTLFGK</sequence>
<dbReference type="InterPro" id="IPR001130">
    <property type="entry name" value="TatD-like"/>
</dbReference>
<feature type="binding site" evidence="1">
    <location>
        <position position="240"/>
    </location>
    <ligand>
        <name>a divalent metal cation</name>
        <dbReference type="ChEBI" id="CHEBI:60240"/>
        <label>1</label>
    </ligand>
</feature>
<evidence type="ECO:0000313" key="2">
    <source>
        <dbReference type="EMBL" id="PKN02911.1"/>
    </source>
</evidence>
<feature type="binding site" evidence="1">
    <location>
        <position position="5"/>
    </location>
    <ligand>
        <name>a divalent metal cation</name>
        <dbReference type="ChEBI" id="CHEBI:60240"/>
        <label>1</label>
    </ligand>
</feature>
<dbReference type="PANTHER" id="PTHR46124">
    <property type="entry name" value="D-AMINOACYL-TRNA DEACYLASE"/>
    <property type="match status" value="1"/>
</dbReference>
<dbReference type="Pfam" id="PF01026">
    <property type="entry name" value="TatD_DNase"/>
    <property type="match status" value="1"/>
</dbReference>
<accession>A0A2N2F3X5</accession>
<dbReference type="Proteomes" id="UP000233417">
    <property type="component" value="Unassembled WGS sequence"/>
</dbReference>
<feature type="binding site" evidence="1">
    <location>
        <position position="190"/>
    </location>
    <ligand>
        <name>a divalent metal cation</name>
        <dbReference type="ChEBI" id="CHEBI:60240"/>
        <label>2</label>
    </ligand>
</feature>
<keyword evidence="1" id="KW-0479">Metal-binding</keyword>
<dbReference type="PANTHER" id="PTHR46124:SF2">
    <property type="entry name" value="D-AMINOACYL-TRNA DEACYLASE"/>
    <property type="match status" value="1"/>
</dbReference>
<proteinExistence type="predicted"/>
<dbReference type="EMBL" id="PHAO01000001">
    <property type="protein sequence ID" value="PKN02911.1"/>
    <property type="molecule type" value="Genomic_DNA"/>
</dbReference>
<evidence type="ECO:0000313" key="3">
    <source>
        <dbReference type="Proteomes" id="UP000233417"/>
    </source>
</evidence>
<evidence type="ECO:0008006" key="4">
    <source>
        <dbReference type="Google" id="ProtNLM"/>
    </source>
</evidence>
<dbReference type="PIRSF" id="PIRSF005902">
    <property type="entry name" value="DNase_TatD"/>
    <property type="match status" value="1"/>
</dbReference>
<gene>
    <name evidence="2" type="ORF">CVU76_02710</name>
</gene>
<reference evidence="2 3" key="1">
    <citation type="journal article" date="2017" name="ISME J.">
        <title>Potential for microbial H2 and metal transformations associated with novel bacteria and archaea in deep terrestrial subsurface sediments.</title>
        <authorList>
            <person name="Hernsdorf A.W."/>
            <person name="Amano Y."/>
            <person name="Miyakawa K."/>
            <person name="Ise K."/>
            <person name="Suzuki Y."/>
            <person name="Anantharaman K."/>
            <person name="Probst A."/>
            <person name="Burstein D."/>
            <person name="Thomas B.C."/>
            <person name="Banfield J.F."/>
        </authorList>
    </citation>
    <scope>NUCLEOTIDE SEQUENCE [LARGE SCALE GENOMIC DNA]</scope>
    <source>
        <strain evidence="2">HGW-Dojkabacteria-1</strain>
    </source>
</reference>
<dbReference type="AlphaFoldDB" id="A0A2N2F3X5"/>
<organism evidence="2 3">
    <name type="scientific">Candidatus Dojkabacteria bacterium HGW-Dojkabacteria-1</name>
    <dbReference type="NCBI Taxonomy" id="2013761"/>
    <lineage>
        <taxon>Bacteria</taxon>
        <taxon>Candidatus Dojkabacteria</taxon>
    </lineage>
</organism>
<comment type="caution">
    <text evidence="2">The sequence shown here is derived from an EMBL/GenBank/DDBJ whole genome shotgun (WGS) entry which is preliminary data.</text>
</comment>
<name>A0A2N2F3X5_9BACT</name>